<evidence type="ECO:0008006" key="3">
    <source>
        <dbReference type="Google" id="ProtNLM"/>
    </source>
</evidence>
<accession>A0ABX3A6W5</accession>
<dbReference type="RefSeq" id="WP_069409263.1">
    <property type="nucleotide sequence ID" value="NZ_JAQCZP010000038.1"/>
</dbReference>
<reference evidence="1 2" key="1">
    <citation type="submission" date="2016-08" db="EMBL/GenBank/DDBJ databases">
        <title>Characterization of Isolates of Eisenbergiella tayi Derived from Blood Cultures, Using Whole Genome Sequencing.</title>
        <authorList>
            <person name="Bernier A.-M."/>
            <person name="Burdz T."/>
            <person name="Wiebe D."/>
            <person name="Bernard K."/>
        </authorList>
    </citation>
    <scope>NUCLEOTIDE SEQUENCE [LARGE SCALE GENOMIC DNA]</scope>
    <source>
        <strain evidence="1 2">NML120146</strain>
    </source>
</reference>
<sequence>MKKGIYVVGGEKLSNSAFLKAKEFIYRYGRKIDIAWFEYNFVNNSTDEFMKVLKKYQFENGGFGGLVTEFEYSGPCLKSTEHAFRYIYNLKEKPDSGSPIIQNMMKYVLERYKPEMGCWGNLLVPEVNEMLHVWWWEYKKCDIEYLDFDSKVKAYNPNGQAALAAFTALYSDLIPLEKYQEIISCPVEKVLRYFDKNSPFYCEVSSDPSFKEDYMVPYNMKCYQQFIDCLQSDSNRYRDQELVERLKQILSRDPSVCMELDESLWTEGYHEIPCDIVTRPDSFLYPLVRSEVDSALDYLIRHQSEDGAWHLSYQFGEQEGFRKLERQYEANITALYLAELKSFGRIVGCV</sequence>
<gene>
    <name evidence="1" type="ORF">BEI63_29365</name>
</gene>
<dbReference type="InterPro" id="IPR008930">
    <property type="entry name" value="Terpenoid_cyclase/PrenylTrfase"/>
</dbReference>
<organism evidence="1 2">
    <name type="scientific">Eisenbergiella tayi</name>
    <dbReference type="NCBI Taxonomy" id="1432052"/>
    <lineage>
        <taxon>Bacteria</taxon>
        <taxon>Bacillati</taxon>
        <taxon>Bacillota</taxon>
        <taxon>Clostridia</taxon>
        <taxon>Lachnospirales</taxon>
        <taxon>Lachnospiraceae</taxon>
        <taxon>Eisenbergiella</taxon>
    </lineage>
</organism>
<evidence type="ECO:0000313" key="2">
    <source>
        <dbReference type="Proteomes" id="UP000094869"/>
    </source>
</evidence>
<keyword evidence="2" id="KW-1185">Reference proteome</keyword>
<name>A0ABX3A6W5_9FIRM</name>
<evidence type="ECO:0000313" key="1">
    <source>
        <dbReference type="EMBL" id="ODR44877.1"/>
    </source>
</evidence>
<dbReference type="SUPFAM" id="SSF48239">
    <property type="entry name" value="Terpenoid cyclases/Protein prenyltransferases"/>
    <property type="match status" value="1"/>
</dbReference>
<protein>
    <recommendedName>
        <fullName evidence="3">Prenyltransferase</fullName>
    </recommendedName>
</protein>
<comment type="caution">
    <text evidence="1">The sequence shown here is derived from an EMBL/GenBank/DDBJ whole genome shotgun (WGS) entry which is preliminary data.</text>
</comment>
<dbReference type="EMBL" id="MEHD01000054">
    <property type="protein sequence ID" value="ODR44877.1"/>
    <property type="molecule type" value="Genomic_DNA"/>
</dbReference>
<proteinExistence type="predicted"/>
<dbReference type="Proteomes" id="UP000094869">
    <property type="component" value="Unassembled WGS sequence"/>
</dbReference>